<evidence type="ECO:0000313" key="8">
    <source>
        <dbReference type="EMBL" id="MBO1107369.1"/>
    </source>
</evidence>
<accession>A0A8I1W3Q3</accession>
<evidence type="ECO:0000256" key="2">
    <source>
        <dbReference type="ARBA" id="ARBA00007430"/>
    </source>
</evidence>
<dbReference type="InterPro" id="IPR050833">
    <property type="entry name" value="Poly_Biosynth_Transport"/>
</dbReference>
<feature type="transmembrane region" description="Helical" evidence="7">
    <location>
        <begin position="246"/>
        <end position="266"/>
    </location>
</feature>
<feature type="transmembrane region" description="Helical" evidence="7">
    <location>
        <begin position="213"/>
        <end position="234"/>
    </location>
</feature>
<dbReference type="GO" id="GO:0005886">
    <property type="term" value="C:plasma membrane"/>
    <property type="evidence" value="ECO:0007669"/>
    <property type="project" value="UniProtKB-SubCell"/>
</dbReference>
<dbReference type="Pfam" id="PF13440">
    <property type="entry name" value="Polysacc_synt_3"/>
    <property type="match status" value="1"/>
</dbReference>
<dbReference type="EMBL" id="JAFNAA010000003">
    <property type="protein sequence ID" value="MBO1107369.1"/>
    <property type="molecule type" value="Genomic_DNA"/>
</dbReference>
<comment type="similarity">
    <text evidence="2">Belongs to the polysaccharide synthase family.</text>
</comment>
<gene>
    <name evidence="8" type="ORF">J2R62_03885</name>
</gene>
<feature type="transmembrane region" description="Helical" evidence="7">
    <location>
        <begin position="170"/>
        <end position="192"/>
    </location>
</feature>
<feature type="transmembrane region" description="Helical" evidence="7">
    <location>
        <begin position="41"/>
        <end position="63"/>
    </location>
</feature>
<comment type="subcellular location">
    <subcellularLocation>
        <location evidence="1">Cell membrane</location>
        <topology evidence="1">Multi-pass membrane protein</topology>
    </subcellularLocation>
</comment>
<keyword evidence="4 7" id="KW-0812">Transmembrane</keyword>
<evidence type="ECO:0000256" key="6">
    <source>
        <dbReference type="ARBA" id="ARBA00023136"/>
    </source>
</evidence>
<comment type="caution">
    <text evidence="8">The sequence shown here is derived from an EMBL/GenBank/DDBJ whole genome shotgun (WGS) entry which is preliminary data.</text>
</comment>
<feature type="transmembrane region" description="Helical" evidence="7">
    <location>
        <begin position="321"/>
        <end position="346"/>
    </location>
</feature>
<evidence type="ECO:0000256" key="7">
    <source>
        <dbReference type="SAM" id="Phobius"/>
    </source>
</evidence>
<feature type="transmembrane region" description="Helical" evidence="7">
    <location>
        <begin position="286"/>
        <end position="309"/>
    </location>
</feature>
<dbReference type="AlphaFoldDB" id="A0A8I1W3Q3"/>
<proteinExistence type="inferred from homology"/>
<evidence type="ECO:0000256" key="3">
    <source>
        <dbReference type="ARBA" id="ARBA00022475"/>
    </source>
</evidence>
<organism evidence="8 9">
    <name type="scientific">Plesiomonas shigelloides</name>
    <name type="common">Aeromonas shigelloides</name>
    <dbReference type="NCBI Taxonomy" id="703"/>
    <lineage>
        <taxon>Bacteria</taxon>
        <taxon>Pseudomonadati</taxon>
        <taxon>Pseudomonadota</taxon>
        <taxon>Gammaproteobacteria</taxon>
        <taxon>Enterobacterales</taxon>
        <taxon>Enterobacteriaceae</taxon>
        <taxon>Plesiomonas</taxon>
    </lineage>
</organism>
<keyword evidence="3" id="KW-1003">Cell membrane</keyword>
<protein>
    <submittedName>
        <fullName evidence="8">Oligosaccharide flippase family protein</fullName>
    </submittedName>
</protein>
<dbReference type="PANTHER" id="PTHR30250">
    <property type="entry name" value="PST FAMILY PREDICTED COLANIC ACID TRANSPORTER"/>
    <property type="match status" value="1"/>
</dbReference>
<dbReference type="Proteomes" id="UP000664658">
    <property type="component" value="Unassembled WGS sequence"/>
</dbReference>
<feature type="transmembrane region" description="Helical" evidence="7">
    <location>
        <begin position="382"/>
        <end position="404"/>
    </location>
</feature>
<keyword evidence="5 7" id="KW-1133">Transmembrane helix</keyword>
<feature type="transmembrane region" description="Helical" evidence="7">
    <location>
        <begin position="112"/>
        <end position="132"/>
    </location>
</feature>
<name>A0A8I1W3Q3_PLESH</name>
<dbReference type="PANTHER" id="PTHR30250:SF10">
    <property type="entry name" value="LIPOPOLYSACCHARIDE BIOSYNTHESIS PROTEIN WZXC"/>
    <property type="match status" value="1"/>
</dbReference>
<feature type="transmembrane region" description="Helical" evidence="7">
    <location>
        <begin position="7"/>
        <end position="29"/>
    </location>
</feature>
<feature type="transmembrane region" description="Helical" evidence="7">
    <location>
        <begin position="144"/>
        <end position="164"/>
    </location>
</feature>
<dbReference type="RefSeq" id="WP_207541654.1">
    <property type="nucleotide sequence ID" value="NZ_JAFNAA010000003.1"/>
</dbReference>
<reference evidence="8" key="1">
    <citation type="submission" date="2021-03" db="EMBL/GenBank/DDBJ databases">
        <title>Plesiomonas shigelloides zfcc0051, isolated from zebrafish feces.</title>
        <authorList>
            <person name="Vanderhoek Z."/>
            <person name="Gaulke C."/>
        </authorList>
    </citation>
    <scope>NUCLEOTIDE SEQUENCE</scope>
    <source>
        <strain evidence="8">Zfcc0051</strain>
    </source>
</reference>
<evidence type="ECO:0000313" key="9">
    <source>
        <dbReference type="Proteomes" id="UP000664658"/>
    </source>
</evidence>
<feature type="transmembrane region" description="Helical" evidence="7">
    <location>
        <begin position="75"/>
        <end position="100"/>
    </location>
</feature>
<keyword evidence="6 7" id="KW-0472">Membrane</keyword>
<feature type="transmembrane region" description="Helical" evidence="7">
    <location>
        <begin position="358"/>
        <end position="376"/>
    </location>
</feature>
<evidence type="ECO:0000256" key="1">
    <source>
        <dbReference type="ARBA" id="ARBA00004651"/>
    </source>
</evidence>
<evidence type="ECO:0000256" key="4">
    <source>
        <dbReference type="ARBA" id="ARBA00022692"/>
    </source>
</evidence>
<evidence type="ECO:0000256" key="5">
    <source>
        <dbReference type="ARBA" id="ARBA00022989"/>
    </source>
</evidence>
<sequence length="405" mass="45775">MSAYWKQVSVVFSGALMAQVIPIFGTLFITRLYSPSEFGVYSLWLSVASTLSVFLTLRFEGALAIENEGDERQIAIVGILVSSLVCSLTLIAVLVFINAIHLNFLFKYSRVFLWTVIPGSFLLALNTVWQIWLAVDGEYNKLNVIRLFSASLIVIFQILMGITIPNSNSLLISHISGLFISFVILLKIKPLSTKVDKAYWYKVRCFFYKRKKFPIYSLPADFISTFSSQLPVLIVTSRFGAEIGGILALTMRILGAPIGILGKAVLDVFRRHAAIEYSQTGSCKKIYLKTMNILSIGAFFFVLGVVFFAEKFFTLAFGHEWTLAGTFAIWLLPMFGLRFIASPLSYTLYITEKLHMDLIWQTILFVVTFIPIYYFSGYENAIVYYGVSYSVMYVFYLIITYRAAG</sequence>